<sequence length="227" mass="25292">MVLVCMKSIPFATDMVLVSMKSVSFATYMVLVCMKSIPGSAIHMVLVCMKSIPFATDMVLVCMKSVPFATYMVLVCMKNVPFATYMVLLSQILGHSDQLYIKLPPGLRIWQVLLAVIFSLCALWAFVFPSHLVSVTFDIEDEHTNLRLPVRLFGIALILIFLTLLSSGALTLRWLMSLAGQGLCSFICLVFYWAVGGRVGSIKRCTSNKDLRDIGKDSNKEHKEHAQ</sequence>
<evidence type="ECO:0000256" key="2">
    <source>
        <dbReference type="ARBA" id="ARBA00019449"/>
    </source>
</evidence>
<feature type="transmembrane region" description="Helical" evidence="8">
    <location>
        <begin position="109"/>
        <end position="128"/>
    </location>
</feature>
<keyword evidence="3" id="KW-0597">Phosphoprotein</keyword>
<evidence type="ECO:0000256" key="7">
    <source>
        <dbReference type="ARBA" id="ARBA00032100"/>
    </source>
</evidence>
<dbReference type="PANTHER" id="PTHR31584:SF1">
    <property type="entry name" value="TUMOR PROTEIN P53-INDUCIBLE PROTEIN 11"/>
    <property type="match status" value="1"/>
</dbReference>
<evidence type="ECO:0000256" key="6">
    <source>
        <dbReference type="ARBA" id="ARBA00023136"/>
    </source>
</evidence>
<evidence type="ECO:0000256" key="3">
    <source>
        <dbReference type="ARBA" id="ARBA00022553"/>
    </source>
</evidence>
<feature type="transmembrane region" description="Helical" evidence="8">
    <location>
        <begin position="68"/>
        <end position="89"/>
    </location>
</feature>
<keyword evidence="4 8" id="KW-0812">Transmembrane</keyword>
<dbReference type="Proteomes" id="UP001217089">
    <property type="component" value="Unassembled WGS sequence"/>
</dbReference>
<organism evidence="9 10">
    <name type="scientific">Tegillarca granosa</name>
    <name type="common">Malaysian cockle</name>
    <name type="synonym">Anadara granosa</name>
    <dbReference type="NCBI Taxonomy" id="220873"/>
    <lineage>
        <taxon>Eukaryota</taxon>
        <taxon>Metazoa</taxon>
        <taxon>Spiralia</taxon>
        <taxon>Lophotrochozoa</taxon>
        <taxon>Mollusca</taxon>
        <taxon>Bivalvia</taxon>
        <taxon>Autobranchia</taxon>
        <taxon>Pteriomorphia</taxon>
        <taxon>Arcoida</taxon>
        <taxon>Arcoidea</taxon>
        <taxon>Arcidae</taxon>
        <taxon>Tegillarca</taxon>
    </lineage>
</organism>
<comment type="subcellular location">
    <subcellularLocation>
        <location evidence="1">Membrane</location>
        <topology evidence="1">Multi-pass membrane protein</topology>
    </subcellularLocation>
</comment>
<dbReference type="Pfam" id="PF14936">
    <property type="entry name" value="p53-inducible11"/>
    <property type="match status" value="1"/>
</dbReference>
<evidence type="ECO:0000256" key="8">
    <source>
        <dbReference type="SAM" id="Phobius"/>
    </source>
</evidence>
<keyword evidence="10" id="KW-1185">Reference proteome</keyword>
<feature type="transmembrane region" description="Helical" evidence="8">
    <location>
        <begin position="148"/>
        <end position="168"/>
    </location>
</feature>
<evidence type="ECO:0000256" key="1">
    <source>
        <dbReference type="ARBA" id="ARBA00004141"/>
    </source>
</evidence>
<evidence type="ECO:0000256" key="4">
    <source>
        <dbReference type="ARBA" id="ARBA00022692"/>
    </source>
</evidence>
<evidence type="ECO:0000313" key="9">
    <source>
        <dbReference type="EMBL" id="KAJ8299680.1"/>
    </source>
</evidence>
<dbReference type="InterPro" id="IPR028266">
    <property type="entry name" value="TP53I11"/>
</dbReference>
<keyword evidence="5 8" id="KW-1133">Transmembrane helix</keyword>
<dbReference type="PANTHER" id="PTHR31584">
    <property type="entry name" value="TUMOR PROTEIN P53-INDUCIBLE PROTEIN 11"/>
    <property type="match status" value="1"/>
</dbReference>
<feature type="transmembrane region" description="Helical" evidence="8">
    <location>
        <begin position="174"/>
        <end position="195"/>
    </location>
</feature>
<comment type="caution">
    <text evidence="9">The sequence shown here is derived from an EMBL/GenBank/DDBJ whole genome shotgun (WGS) entry which is preliminary data.</text>
</comment>
<gene>
    <name evidence="9" type="ORF">KUTeg_023740</name>
</gene>
<accession>A0ABQ9E853</accession>
<evidence type="ECO:0000256" key="5">
    <source>
        <dbReference type="ARBA" id="ARBA00022989"/>
    </source>
</evidence>
<name>A0ABQ9E853_TEGGR</name>
<protein>
    <recommendedName>
        <fullName evidence="2">Tumor protein p53-inducible protein 11</fullName>
    </recommendedName>
    <alternativeName>
        <fullName evidence="7">p53-induced gene 11 protein</fullName>
    </alternativeName>
</protein>
<feature type="transmembrane region" description="Helical" evidence="8">
    <location>
        <begin position="25"/>
        <end position="47"/>
    </location>
</feature>
<proteinExistence type="predicted"/>
<reference evidence="9 10" key="1">
    <citation type="submission" date="2022-12" db="EMBL/GenBank/DDBJ databases">
        <title>Chromosome-level genome of Tegillarca granosa.</title>
        <authorList>
            <person name="Kim J."/>
        </authorList>
    </citation>
    <scope>NUCLEOTIDE SEQUENCE [LARGE SCALE GENOMIC DNA]</scope>
    <source>
        <strain evidence="9">Teg-2019</strain>
        <tissue evidence="9">Adductor muscle</tissue>
    </source>
</reference>
<dbReference type="EMBL" id="JARBDR010000921">
    <property type="protein sequence ID" value="KAJ8299680.1"/>
    <property type="molecule type" value="Genomic_DNA"/>
</dbReference>
<keyword evidence="6 8" id="KW-0472">Membrane</keyword>
<evidence type="ECO:0000313" key="10">
    <source>
        <dbReference type="Proteomes" id="UP001217089"/>
    </source>
</evidence>